<evidence type="ECO:0000256" key="4">
    <source>
        <dbReference type="ARBA" id="ARBA00012219"/>
    </source>
</evidence>
<name>A0A239BKQ3_9BACT</name>
<keyword evidence="7 13" id="KW-0436">Ligase</keyword>
<dbReference type="InterPro" id="IPR004821">
    <property type="entry name" value="Cyt_trans-like"/>
</dbReference>
<dbReference type="CDD" id="cd00560">
    <property type="entry name" value="PanC"/>
    <property type="match status" value="1"/>
</dbReference>
<evidence type="ECO:0000256" key="5">
    <source>
        <dbReference type="ARBA" id="ARBA00014155"/>
    </source>
</evidence>
<dbReference type="Gene3D" id="3.40.50.620">
    <property type="entry name" value="HUPs"/>
    <property type="match status" value="1"/>
</dbReference>
<dbReference type="NCBIfam" id="TIGR00125">
    <property type="entry name" value="cyt_tran_rel"/>
    <property type="match status" value="1"/>
</dbReference>
<dbReference type="PANTHER" id="PTHR21299:SF1">
    <property type="entry name" value="PANTOATE--BETA-ALANINE LIGASE"/>
    <property type="match status" value="1"/>
</dbReference>
<gene>
    <name evidence="13" type="primary">panC</name>
    <name evidence="14" type="ORF">SAMN04488503_2621</name>
</gene>
<evidence type="ECO:0000313" key="14">
    <source>
        <dbReference type="EMBL" id="SNS07948.1"/>
    </source>
</evidence>
<keyword evidence="9 13" id="KW-0547">Nucleotide-binding</keyword>
<dbReference type="EMBL" id="FZOC01000005">
    <property type="protein sequence ID" value="SNS07948.1"/>
    <property type="molecule type" value="Genomic_DNA"/>
</dbReference>
<dbReference type="PANTHER" id="PTHR21299">
    <property type="entry name" value="CYTIDYLATE KINASE/PANTOATE-BETA-ALANINE LIGASE"/>
    <property type="match status" value="1"/>
</dbReference>
<comment type="similarity">
    <text evidence="3 13">Belongs to the pantothenate synthetase family.</text>
</comment>
<evidence type="ECO:0000256" key="9">
    <source>
        <dbReference type="ARBA" id="ARBA00022741"/>
    </source>
</evidence>
<sequence>MCPFQTMPPRQPPGWRNFRMDASMDLISSPQALRDTCRAWSKAGLTIALVPTMGFLHDGHMSLIDEARRRGDKLVVSIFVNPTQFGPNEDLDRYPRDLPRDLALAEAHGADLVFAPEPGAMYAPDHATWVEVPELARGLCGASRPIHFRGVCTVVLKLLNLVRPDVAVFGQKDWQQLAILRRMARDLDLDAQLMGMPIHREPDGLAMSSRNVYLTPVERAKAPAIREGLLLVRAAVAAGERDAETLGRMFGAHLAQALPGARIDYASFVHPDSMEPVARMDAATLFAVAVFVGSVRLIDNILLEV</sequence>
<dbReference type="UniPathway" id="UPA00028">
    <property type="reaction ID" value="UER00005"/>
</dbReference>
<keyword evidence="10 13" id="KW-0067">ATP-binding</keyword>
<dbReference type="FunFam" id="3.40.50.620:FF:000114">
    <property type="entry name" value="Pantothenate synthetase"/>
    <property type="match status" value="1"/>
</dbReference>
<evidence type="ECO:0000256" key="6">
    <source>
        <dbReference type="ARBA" id="ARBA00022490"/>
    </source>
</evidence>
<comment type="miscellaneous">
    <text evidence="13">The reaction proceeds by a bi uni uni bi ping pong mechanism.</text>
</comment>
<proteinExistence type="inferred from homology"/>
<evidence type="ECO:0000256" key="7">
    <source>
        <dbReference type="ARBA" id="ARBA00022598"/>
    </source>
</evidence>
<reference evidence="14 15" key="1">
    <citation type="submission" date="2017-06" db="EMBL/GenBank/DDBJ databases">
        <authorList>
            <person name="Kim H.J."/>
            <person name="Triplett B.A."/>
        </authorList>
    </citation>
    <scope>NUCLEOTIDE SEQUENCE [LARGE SCALE GENOMIC DNA]</scope>
    <source>
        <strain evidence="14 15">DSM 13116</strain>
    </source>
</reference>
<accession>A0A239BKQ3</accession>
<comment type="caution">
    <text evidence="13">Lacks conserved residue(s) required for the propagation of feature annotation.</text>
</comment>
<dbReference type="EC" id="6.3.2.1" evidence="4 13"/>
<keyword evidence="6 13" id="KW-0963">Cytoplasm</keyword>
<dbReference type="Gene3D" id="3.30.1300.10">
    <property type="entry name" value="Pantoate-beta-alanine ligase, C-terminal domain"/>
    <property type="match status" value="1"/>
</dbReference>
<dbReference type="InterPro" id="IPR003721">
    <property type="entry name" value="Pantoate_ligase"/>
</dbReference>
<dbReference type="GO" id="GO:0005829">
    <property type="term" value="C:cytosol"/>
    <property type="evidence" value="ECO:0007669"/>
    <property type="project" value="TreeGrafter"/>
</dbReference>
<keyword evidence="8 13" id="KW-0566">Pantothenate biosynthesis</keyword>
<evidence type="ECO:0000256" key="1">
    <source>
        <dbReference type="ARBA" id="ARBA00004496"/>
    </source>
</evidence>
<dbReference type="InterPro" id="IPR014729">
    <property type="entry name" value="Rossmann-like_a/b/a_fold"/>
</dbReference>
<feature type="binding site" evidence="13">
    <location>
        <begin position="207"/>
        <end position="210"/>
    </location>
    <ligand>
        <name>ATP</name>
        <dbReference type="ChEBI" id="CHEBI:30616"/>
    </ligand>
</feature>
<feature type="binding site" evidence="13">
    <location>
        <position position="176"/>
    </location>
    <ligand>
        <name>(R)-pantoate</name>
        <dbReference type="ChEBI" id="CHEBI:15980"/>
    </ligand>
</feature>
<dbReference type="InterPro" id="IPR042176">
    <property type="entry name" value="Pantoate_ligase_C"/>
</dbReference>
<evidence type="ECO:0000256" key="8">
    <source>
        <dbReference type="ARBA" id="ARBA00022655"/>
    </source>
</evidence>
<evidence type="ECO:0000256" key="12">
    <source>
        <dbReference type="ARBA" id="ARBA00055042"/>
    </source>
</evidence>
<dbReference type="SUPFAM" id="SSF52374">
    <property type="entry name" value="Nucleotidylyl transferase"/>
    <property type="match status" value="1"/>
</dbReference>
<dbReference type="GO" id="GO:0005524">
    <property type="term" value="F:ATP binding"/>
    <property type="evidence" value="ECO:0007669"/>
    <property type="project" value="UniProtKB-KW"/>
</dbReference>
<comment type="subunit">
    <text evidence="13">Homodimer.</text>
</comment>
<keyword evidence="15" id="KW-1185">Reference proteome</keyword>
<evidence type="ECO:0000256" key="2">
    <source>
        <dbReference type="ARBA" id="ARBA00004990"/>
    </source>
</evidence>
<comment type="pathway">
    <text evidence="2 13">Cofactor biosynthesis; (R)-pantothenate biosynthesis; (R)-pantothenate from (R)-pantoate and beta-alanine: step 1/1.</text>
</comment>
<feature type="binding site" evidence="13">
    <location>
        <position position="84"/>
    </location>
    <ligand>
        <name>(R)-pantoate</name>
        <dbReference type="ChEBI" id="CHEBI:15980"/>
    </ligand>
</feature>
<dbReference type="AlphaFoldDB" id="A0A239BKQ3"/>
<dbReference type="GO" id="GO:0004592">
    <property type="term" value="F:pantoate-beta-alanine ligase activity"/>
    <property type="evidence" value="ECO:0007669"/>
    <property type="project" value="UniProtKB-UniRule"/>
</dbReference>
<dbReference type="NCBIfam" id="TIGR00018">
    <property type="entry name" value="panC"/>
    <property type="match status" value="1"/>
</dbReference>
<feature type="binding site" evidence="13">
    <location>
        <begin position="170"/>
        <end position="173"/>
    </location>
    <ligand>
        <name>ATP</name>
        <dbReference type="ChEBI" id="CHEBI:30616"/>
    </ligand>
</feature>
<comment type="subcellular location">
    <subcellularLocation>
        <location evidence="1 13">Cytoplasm</location>
    </subcellularLocation>
</comment>
<evidence type="ECO:0000256" key="13">
    <source>
        <dbReference type="HAMAP-Rule" id="MF_00158"/>
    </source>
</evidence>
<dbReference type="Proteomes" id="UP000198324">
    <property type="component" value="Unassembled WGS sequence"/>
</dbReference>
<evidence type="ECO:0000256" key="10">
    <source>
        <dbReference type="ARBA" id="ARBA00022840"/>
    </source>
</evidence>
<feature type="binding site" evidence="13">
    <location>
        <position position="84"/>
    </location>
    <ligand>
        <name>beta-alanine</name>
        <dbReference type="ChEBI" id="CHEBI:57966"/>
    </ligand>
</feature>
<evidence type="ECO:0000256" key="3">
    <source>
        <dbReference type="ARBA" id="ARBA00009256"/>
    </source>
</evidence>
<feature type="active site" description="Proton donor" evidence="13">
    <location>
        <position position="60"/>
    </location>
</feature>
<comment type="function">
    <text evidence="12 13">Catalyzes the condensation of pantoate with beta-alanine in an ATP-dependent reaction via a pantoyl-adenylate intermediate.</text>
</comment>
<dbReference type="HAMAP" id="MF_00158">
    <property type="entry name" value="PanC"/>
    <property type="match status" value="1"/>
</dbReference>
<dbReference type="GO" id="GO:0015940">
    <property type="term" value="P:pantothenate biosynthetic process"/>
    <property type="evidence" value="ECO:0007669"/>
    <property type="project" value="UniProtKB-UniRule"/>
</dbReference>
<protein>
    <recommendedName>
        <fullName evidence="5 13">Pantothenate synthetase</fullName>
        <shortName evidence="13">PS</shortName>
        <ecNumber evidence="4 13">6.3.2.1</ecNumber>
    </recommendedName>
    <alternativeName>
        <fullName evidence="13">Pantoate--beta-alanine ligase</fullName>
    </alternativeName>
    <alternativeName>
        <fullName evidence="13">Pantoate-activating enzyme</fullName>
    </alternativeName>
</protein>
<organism evidence="14 15">
    <name type="scientific">Humidesulfovibrio mexicanus</name>
    <dbReference type="NCBI Taxonomy" id="147047"/>
    <lineage>
        <taxon>Bacteria</taxon>
        <taxon>Pseudomonadati</taxon>
        <taxon>Thermodesulfobacteriota</taxon>
        <taxon>Desulfovibrionia</taxon>
        <taxon>Desulfovibrionales</taxon>
        <taxon>Desulfovibrionaceae</taxon>
        <taxon>Humidesulfovibrio</taxon>
    </lineage>
</organism>
<dbReference type="Pfam" id="PF02569">
    <property type="entry name" value="Pantoate_ligase"/>
    <property type="match status" value="1"/>
</dbReference>
<evidence type="ECO:0000313" key="15">
    <source>
        <dbReference type="Proteomes" id="UP000198324"/>
    </source>
</evidence>
<comment type="catalytic activity">
    <reaction evidence="11 13">
        <text>(R)-pantoate + beta-alanine + ATP = (R)-pantothenate + AMP + diphosphate + H(+)</text>
        <dbReference type="Rhea" id="RHEA:10912"/>
        <dbReference type="ChEBI" id="CHEBI:15378"/>
        <dbReference type="ChEBI" id="CHEBI:15980"/>
        <dbReference type="ChEBI" id="CHEBI:29032"/>
        <dbReference type="ChEBI" id="CHEBI:30616"/>
        <dbReference type="ChEBI" id="CHEBI:33019"/>
        <dbReference type="ChEBI" id="CHEBI:57966"/>
        <dbReference type="ChEBI" id="CHEBI:456215"/>
        <dbReference type="EC" id="6.3.2.1"/>
    </reaction>
</comment>
<evidence type="ECO:0000256" key="11">
    <source>
        <dbReference type="ARBA" id="ARBA00048258"/>
    </source>
</evidence>
<feature type="binding site" evidence="13">
    <location>
        <begin position="53"/>
        <end position="60"/>
    </location>
    <ligand>
        <name>ATP</name>
        <dbReference type="ChEBI" id="CHEBI:30616"/>
    </ligand>
</feature>